<feature type="domain" description="HTH lysR-type" evidence="5">
    <location>
        <begin position="1"/>
        <end position="58"/>
    </location>
</feature>
<dbReference type="GO" id="GO:0000976">
    <property type="term" value="F:transcription cis-regulatory region binding"/>
    <property type="evidence" value="ECO:0007669"/>
    <property type="project" value="TreeGrafter"/>
</dbReference>
<dbReference type="PROSITE" id="PS50931">
    <property type="entry name" value="HTH_LYSR"/>
    <property type="match status" value="1"/>
</dbReference>
<evidence type="ECO:0000256" key="2">
    <source>
        <dbReference type="ARBA" id="ARBA00023015"/>
    </source>
</evidence>
<dbReference type="Proteomes" id="UP000190285">
    <property type="component" value="Unassembled WGS sequence"/>
</dbReference>
<dbReference type="PANTHER" id="PTHR30126:SF64">
    <property type="entry name" value="HTH-TYPE TRANSCRIPTIONAL REGULATOR CITR"/>
    <property type="match status" value="1"/>
</dbReference>
<evidence type="ECO:0000256" key="3">
    <source>
        <dbReference type="ARBA" id="ARBA00023125"/>
    </source>
</evidence>
<dbReference type="InterPro" id="IPR036390">
    <property type="entry name" value="WH_DNA-bd_sf"/>
</dbReference>
<proteinExistence type="inferred from homology"/>
<dbReference type="SUPFAM" id="SSF53850">
    <property type="entry name" value="Periplasmic binding protein-like II"/>
    <property type="match status" value="1"/>
</dbReference>
<accession>A0A1T5MRD6</accession>
<evidence type="ECO:0000313" key="7">
    <source>
        <dbReference type="Proteomes" id="UP000190285"/>
    </source>
</evidence>
<evidence type="ECO:0000313" key="6">
    <source>
        <dbReference type="EMBL" id="SKC90766.1"/>
    </source>
</evidence>
<organism evidence="6 7">
    <name type="scientific">Maledivibacter halophilus</name>
    <dbReference type="NCBI Taxonomy" id="36842"/>
    <lineage>
        <taxon>Bacteria</taxon>
        <taxon>Bacillati</taxon>
        <taxon>Bacillota</taxon>
        <taxon>Clostridia</taxon>
        <taxon>Peptostreptococcales</taxon>
        <taxon>Caminicellaceae</taxon>
        <taxon>Maledivibacter</taxon>
    </lineage>
</organism>
<evidence type="ECO:0000259" key="5">
    <source>
        <dbReference type="PROSITE" id="PS50931"/>
    </source>
</evidence>
<keyword evidence="4" id="KW-0804">Transcription</keyword>
<keyword evidence="2" id="KW-0805">Transcription regulation</keyword>
<reference evidence="7" key="1">
    <citation type="submission" date="2017-02" db="EMBL/GenBank/DDBJ databases">
        <authorList>
            <person name="Varghese N."/>
            <person name="Submissions S."/>
        </authorList>
    </citation>
    <scope>NUCLEOTIDE SEQUENCE [LARGE SCALE GENOMIC DNA]</scope>
    <source>
        <strain evidence="7">M1</strain>
    </source>
</reference>
<dbReference type="Gene3D" id="1.10.10.10">
    <property type="entry name" value="Winged helix-like DNA-binding domain superfamily/Winged helix DNA-binding domain"/>
    <property type="match status" value="1"/>
</dbReference>
<dbReference type="FunFam" id="1.10.10.10:FF:000001">
    <property type="entry name" value="LysR family transcriptional regulator"/>
    <property type="match status" value="1"/>
</dbReference>
<dbReference type="EMBL" id="FUZT01000023">
    <property type="protein sequence ID" value="SKC90766.1"/>
    <property type="molecule type" value="Genomic_DNA"/>
</dbReference>
<evidence type="ECO:0000256" key="1">
    <source>
        <dbReference type="ARBA" id="ARBA00009437"/>
    </source>
</evidence>
<dbReference type="SUPFAM" id="SSF46785">
    <property type="entry name" value="Winged helix' DNA-binding domain"/>
    <property type="match status" value="1"/>
</dbReference>
<dbReference type="STRING" id="36842.SAMN02194393_05207"/>
<dbReference type="Gene3D" id="3.40.190.290">
    <property type="match status" value="1"/>
</dbReference>
<dbReference type="PRINTS" id="PR00039">
    <property type="entry name" value="HTHLYSR"/>
</dbReference>
<dbReference type="Pfam" id="PF00126">
    <property type="entry name" value="HTH_1"/>
    <property type="match status" value="1"/>
</dbReference>
<dbReference type="AlphaFoldDB" id="A0A1T5MRD6"/>
<protein>
    <submittedName>
        <fullName evidence="6">DNA-binding transcriptional regulator, LysR family</fullName>
    </submittedName>
</protein>
<gene>
    <name evidence="6" type="ORF">SAMN02194393_05207</name>
</gene>
<comment type="similarity">
    <text evidence="1">Belongs to the LysR transcriptional regulatory family.</text>
</comment>
<name>A0A1T5MRD6_9FIRM</name>
<dbReference type="InterPro" id="IPR000847">
    <property type="entry name" value="LysR_HTH_N"/>
</dbReference>
<dbReference type="OrthoDB" id="119203at2"/>
<dbReference type="GO" id="GO:0003700">
    <property type="term" value="F:DNA-binding transcription factor activity"/>
    <property type="evidence" value="ECO:0007669"/>
    <property type="project" value="InterPro"/>
</dbReference>
<dbReference type="InterPro" id="IPR005119">
    <property type="entry name" value="LysR_subst-bd"/>
</dbReference>
<evidence type="ECO:0000256" key="4">
    <source>
        <dbReference type="ARBA" id="ARBA00023163"/>
    </source>
</evidence>
<dbReference type="InterPro" id="IPR036388">
    <property type="entry name" value="WH-like_DNA-bd_sf"/>
</dbReference>
<sequence length="298" mass="34386">MHIESFEYFYKVAMAKSISKVANSVHISQPALSQQIQKLEESLGYELLIRSNKGVELTEKGLIVLQYADNLIRTYEAMLEHLEQDSKNSQIIKIEACWPIATYALPCVLYKIKNKFPHHNYELISNTSQAIEENVLNNIADIGVVYGKPTADSLECYEIGTDNLVLVASDDYEIDEEIDFENLLKQPFVLLNNKLNIEEILIDKIKQLGYKSKELNILYKSDSTESVKSSIFKGYGIAFVPYISIKKELYEKRLKQIKISDFSMKYHMYLINKKNTRLSKSITEFIKYFKKIGKESLC</sequence>
<keyword evidence="7" id="KW-1185">Reference proteome</keyword>
<dbReference type="RefSeq" id="WP_079495795.1">
    <property type="nucleotide sequence ID" value="NZ_FUZT01000023.1"/>
</dbReference>
<dbReference type="PANTHER" id="PTHR30126">
    <property type="entry name" value="HTH-TYPE TRANSCRIPTIONAL REGULATOR"/>
    <property type="match status" value="1"/>
</dbReference>
<dbReference type="Pfam" id="PF03466">
    <property type="entry name" value="LysR_substrate"/>
    <property type="match status" value="1"/>
</dbReference>
<keyword evidence="3 6" id="KW-0238">DNA-binding</keyword>